<dbReference type="AlphaFoldDB" id="A0A158R4M3"/>
<keyword evidence="1" id="KW-0472">Membrane</keyword>
<dbReference type="STRING" id="451379.A0A158R4M3"/>
<dbReference type="Proteomes" id="UP000046393">
    <property type="component" value="Unplaced"/>
</dbReference>
<dbReference type="InterPro" id="IPR040385">
    <property type="entry name" value="RABL6"/>
</dbReference>
<dbReference type="GO" id="GO:0005634">
    <property type="term" value="C:nucleus"/>
    <property type="evidence" value="ECO:0007669"/>
    <property type="project" value="TreeGrafter"/>
</dbReference>
<feature type="transmembrane region" description="Helical" evidence="1">
    <location>
        <begin position="206"/>
        <end position="224"/>
    </location>
</feature>
<dbReference type="WBParaSite" id="SMUV_0000377101-mRNA-1">
    <property type="protein sequence ID" value="SMUV_0000377101-mRNA-1"/>
    <property type="gene ID" value="SMUV_0000377101"/>
</dbReference>
<keyword evidence="1" id="KW-1133">Transmembrane helix</keyword>
<dbReference type="Pfam" id="PF08477">
    <property type="entry name" value="Roc"/>
    <property type="match status" value="1"/>
</dbReference>
<dbReference type="PANTHER" id="PTHR14932">
    <property type="entry name" value="RAS GTPASE-RELATED"/>
    <property type="match status" value="1"/>
</dbReference>
<dbReference type="Gene3D" id="3.40.50.300">
    <property type="entry name" value="P-loop containing nucleotide triphosphate hydrolases"/>
    <property type="match status" value="1"/>
</dbReference>
<evidence type="ECO:0000313" key="3">
    <source>
        <dbReference type="WBParaSite" id="SMUV_0000377101-mRNA-1"/>
    </source>
</evidence>
<dbReference type="GO" id="GO:0003924">
    <property type="term" value="F:GTPase activity"/>
    <property type="evidence" value="ECO:0007669"/>
    <property type="project" value="InterPro"/>
</dbReference>
<keyword evidence="1" id="KW-0812">Transmembrane</keyword>
<accession>A0A158R4M3</accession>
<name>A0A158R4M3_9BILA</name>
<dbReference type="GO" id="GO:0005829">
    <property type="term" value="C:cytosol"/>
    <property type="evidence" value="ECO:0007669"/>
    <property type="project" value="TreeGrafter"/>
</dbReference>
<proteinExistence type="predicted"/>
<organism evidence="2 3">
    <name type="scientific">Syphacia muris</name>
    <dbReference type="NCBI Taxonomy" id="451379"/>
    <lineage>
        <taxon>Eukaryota</taxon>
        <taxon>Metazoa</taxon>
        <taxon>Ecdysozoa</taxon>
        <taxon>Nematoda</taxon>
        <taxon>Chromadorea</taxon>
        <taxon>Rhabditida</taxon>
        <taxon>Spirurina</taxon>
        <taxon>Oxyuridomorpha</taxon>
        <taxon>Oxyuroidea</taxon>
        <taxon>Oxyuridae</taxon>
        <taxon>Syphacia</taxon>
    </lineage>
</organism>
<protein>
    <submittedName>
        <fullName evidence="3">Rab-like protein 6</fullName>
    </submittedName>
</protein>
<dbReference type="InterPro" id="IPR001806">
    <property type="entry name" value="Small_GTPase"/>
</dbReference>
<dbReference type="Pfam" id="PF00071">
    <property type="entry name" value="Ras"/>
    <property type="match status" value="1"/>
</dbReference>
<keyword evidence="2" id="KW-1185">Reference proteome</keyword>
<reference evidence="3" key="1">
    <citation type="submission" date="2016-04" db="UniProtKB">
        <authorList>
            <consortium name="WormBaseParasite"/>
        </authorList>
    </citation>
    <scope>IDENTIFICATION</scope>
</reference>
<dbReference type="PROSITE" id="PS51419">
    <property type="entry name" value="RAB"/>
    <property type="match status" value="1"/>
</dbReference>
<sequence>MISALKKKFTSRNSGIVKIDQQLQKKYAKGIHYNMKIVIRGDRNVGKSSLLRRLQGLSFIEDYSPTEEIQVATIHWNYRTTDDIVKVDVWDVVDQSNKKRTKLEGLKFSNEEAEFEDVACDARFVDVYKGAHGVILMFDITKSWTWDYVVKELPNIPSNIPVLIMGNRRDMGHHRQVSEDTCLSFIENFKRFLVGKIRFVYSSMRNAFGLSVLYLFFNIPFLFLQHETLLRQLETNQKDIELSYQELDLFEGTREANYDVFLNELALCRRKAAEKCAPPNISLNKSSKLDVPIGRGQPIPFASDAAAKQSPDYLYQSRPQFSGYLYCI</sequence>
<dbReference type="GO" id="GO:0005525">
    <property type="term" value="F:GTP binding"/>
    <property type="evidence" value="ECO:0007669"/>
    <property type="project" value="InterPro"/>
</dbReference>
<dbReference type="SUPFAM" id="SSF52540">
    <property type="entry name" value="P-loop containing nucleoside triphosphate hydrolases"/>
    <property type="match status" value="1"/>
</dbReference>
<evidence type="ECO:0000313" key="2">
    <source>
        <dbReference type="Proteomes" id="UP000046393"/>
    </source>
</evidence>
<dbReference type="PRINTS" id="PR00449">
    <property type="entry name" value="RASTRNSFRMNG"/>
</dbReference>
<dbReference type="SMART" id="SM00175">
    <property type="entry name" value="RAB"/>
    <property type="match status" value="1"/>
</dbReference>
<dbReference type="InterPro" id="IPR027417">
    <property type="entry name" value="P-loop_NTPase"/>
</dbReference>
<evidence type="ECO:0000256" key="1">
    <source>
        <dbReference type="SAM" id="Phobius"/>
    </source>
</evidence>
<dbReference type="PANTHER" id="PTHR14932:SF1">
    <property type="entry name" value="RAB-LIKE PROTEIN 6"/>
    <property type="match status" value="1"/>
</dbReference>